<comment type="caution">
    <text evidence="1">The sequence shown here is derived from an EMBL/GenBank/DDBJ whole genome shotgun (WGS) entry which is preliminary data.</text>
</comment>
<dbReference type="AlphaFoldDB" id="A0A6L5BVW8"/>
<dbReference type="Proteomes" id="UP000475265">
    <property type="component" value="Unassembled WGS sequence"/>
</dbReference>
<reference evidence="1 2" key="1">
    <citation type="submission" date="2019-12" db="EMBL/GenBank/DDBJ databases">
        <title>Endophytic bacteria associated with Panax ginseng seedlings.</title>
        <authorList>
            <person name="Park J.M."/>
            <person name="Shin R."/>
            <person name="Jo S.H."/>
        </authorList>
    </citation>
    <scope>NUCLEOTIDE SEQUENCE [LARGE SCALE GENOMIC DNA]</scope>
    <source>
        <strain evidence="1 2">PgKB32</strain>
    </source>
</reference>
<organism evidence="1 2">
    <name type="scientific">Pseudomonas frederiksbergensis</name>
    <dbReference type="NCBI Taxonomy" id="104087"/>
    <lineage>
        <taxon>Bacteria</taxon>
        <taxon>Pseudomonadati</taxon>
        <taxon>Pseudomonadota</taxon>
        <taxon>Gammaproteobacteria</taxon>
        <taxon>Pseudomonadales</taxon>
        <taxon>Pseudomonadaceae</taxon>
        <taxon>Pseudomonas</taxon>
    </lineage>
</organism>
<dbReference type="EMBL" id="JAAAXX010000001">
    <property type="protein sequence ID" value="KAF2392926.1"/>
    <property type="molecule type" value="Genomic_DNA"/>
</dbReference>
<gene>
    <name evidence="1" type="ORF">FX983_00887</name>
</gene>
<evidence type="ECO:0000313" key="1">
    <source>
        <dbReference type="EMBL" id="KAF2392926.1"/>
    </source>
</evidence>
<proteinExistence type="predicted"/>
<protein>
    <submittedName>
        <fullName evidence="1">Uncharacterized protein</fullName>
    </submittedName>
</protein>
<evidence type="ECO:0000313" key="2">
    <source>
        <dbReference type="Proteomes" id="UP000475265"/>
    </source>
</evidence>
<accession>A0A6L5BVW8</accession>
<name>A0A6L5BVW8_9PSED</name>
<sequence>MIFRTLFLNTALIVPSLRRITAMAVESNHELSVGKP</sequence>